<name>A0A1F4VCX7_UNCKA</name>
<dbReference type="Proteomes" id="UP000176504">
    <property type="component" value="Unassembled WGS sequence"/>
</dbReference>
<dbReference type="Pfam" id="PF07760">
    <property type="entry name" value="DUF1616"/>
    <property type="match status" value="1"/>
</dbReference>
<sequence length="97" mass="10974">MEIINFLYILTSSVYILYLPGLMVSYVFFEKGKIDLIERIALSFALSISTVPLLVFYLNLLGVKITRVSVILDVLFIILVSAVVRFIKNGKNTKTNL</sequence>
<dbReference type="InterPro" id="IPR011674">
    <property type="entry name" value="DUF1616"/>
</dbReference>
<feature type="transmembrane region" description="Helical" evidence="1">
    <location>
        <begin position="68"/>
        <end position="87"/>
    </location>
</feature>
<feature type="transmembrane region" description="Helical" evidence="1">
    <location>
        <begin position="41"/>
        <end position="62"/>
    </location>
</feature>
<gene>
    <name evidence="3" type="ORF">A3A78_03945</name>
</gene>
<organism evidence="3 4">
    <name type="scientific">candidate division WWE3 bacterium RIFCSPLOWO2_01_FULL_41_18</name>
    <dbReference type="NCBI Taxonomy" id="1802625"/>
    <lineage>
        <taxon>Bacteria</taxon>
        <taxon>Katanobacteria</taxon>
    </lineage>
</organism>
<keyword evidence="1" id="KW-0812">Transmembrane</keyword>
<dbReference type="EMBL" id="MEVI01000003">
    <property type="protein sequence ID" value="OGC55102.1"/>
    <property type="molecule type" value="Genomic_DNA"/>
</dbReference>
<protein>
    <recommendedName>
        <fullName evidence="2">DUF1616 domain-containing protein</fullName>
    </recommendedName>
</protein>
<comment type="caution">
    <text evidence="3">The sequence shown here is derived from an EMBL/GenBank/DDBJ whole genome shotgun (WGS) entry which is preliminary data.</text>
</comment>
<keyword evidence="1" id="KW-1133">Transmembrane helix</keyword>
<reference evidence="3 4" key="1">
    <citation type="journal article" date="2016" name="Nat. Commun.">
        <title>Thousands of microbial genomes shed light on interconnected biogeochemical processes in an aquifer system.</title>
        <authorList>
            <person name="Anantharaman K."/>
            <person name="Brown C.T."/>
            <person name="Hug L.A."/>
            <person name="Sharon I."/>
            <person name="Castelle C.J."/>
            <person name="Probst A.J."/>
            <person name="Thomas B.C."/>
            <person name="Singh A."/>
            <person name="Wilkins M.J."/>
            <person name="Karaoz U."/>
            <person name="Brodie E.L."/>
            <person name="Williams K.H."/>
            <person name="Hubbard S.S."/>
            <person name="Banfield J.F."/>
        </authorList>
    </citation>
    <scope>NUCLEOTIDE SEQUENCE [LARGE SCALE GENOMIC DNA]</scope>
</reference>
<evidence type="ECO:0000259" key="2">
    <source>
        <dbReference type="Pfam" id="PF07760"/>
    </source>
</evidence>
<evidence type="ECO:0000313" key="3">
    <source>
        <dbReference type="EMBL" id="OGC55102.1"/>
    </source>
</evidence>
<feature type="domain" description="DUF1616" evidence="2">
    <location>
        <begin position="10"/>
        <end position="86"/>
    </location>
</feature>
<evidence type="ECO:0000256" key="1">
    <source>
        <dbReference type="SAM" id="Phobius"/>
    </source>
</evidence>
<keyword evidence="1" id="KW-0472">Membrane</keyword>
<dbReference type="AlphaFoldDB" id="A0A1F4VCX7"/>
<evidence type="ECO:0000313" key="4">
    <source>
        <dbReference type="Proteomes" id="UP000176504"/>
    </source>
</evidence>
<proteinExistence type="predicted"/>
<accession>A0A1F4VCX7</accession>
<feature type="transmembrane region" description="Helical" evidence="1">
    <location>
        <begin position="6"/>
        <end position="29"/>
    </location>
</feature>